<evidence type="ECO:0000256" key="7">
    <source>
        <dbReference type="ARBA" id="ARBA00023235"/>
    </source>
</evidence>
<evidence type="ECO:0000256" key="5">
    <source>
        <dbReference type="ARBA" id="ARBA00022840"/>
    </source>
</evidence>
<dbReference type="GO" id="GO:0016887">
    <property type="term" value="F:ATP hydrolysis activity"/>
    <property type="evidence" value="ECO:0007669"/>
    <property type="project" value="RHEA"/>
</dbReference>
<keyword evidence="5 10" id="KW-0067">ATP-binding</keyword>
<dbReference type="GO" id="GO:0005829">
    <property type="term" value="C:cytosol"/>
    <property type="evidence" value="ECO:0007669"/>
    <property type="project" value="TreeGrafter"/>
</dbReference>
<evidence type="ECO:0000256" key="9">
    <source>
        <dbReference type="ARBA" id="ARBA00048988"/>
    </source>
</evidence>
<dbReference type="InterPro" id="IPR013986">
    <property type="entry name" value="DExx_box_DNA_helicase_dom_sf"/>
</dbReference>
<dbReference type="CDD" id="cd17932">
    <property type="entry name" value="DEXQc_UvrD"/>
    <property type="match status" value="1"/>
</dbReference>
<evidence type="ECO:0000256" key="2">
    <source>
        <dbReference type="ARBA" id="ARBA00022741"/>
    </source>
</evidence>
<dbReference type="Gene3D" id="3.40.50.300">
    <property type="entry name" value="P-loop containing nucleotide triphosphate hydrolases"/>
    <property type="match status" value="2"/>
</dbReference>
<dbReference type="Pfam" id="PF00580">
    <property type="entry name" value="UvrD-helicase"/>
    <property type="match status" value="1"/>
</dbReference>
<proteinExistence type="inferred from homology"/>
<dbReference type="InterPro" id="IPR027417">
    <property type="entry name" value="P-loop_NTPase"/>
</dbReference>
<dbReference type="InterPro" id="IPR014017">
    <property type="entry name" value="DNA_helicase_UvrD-like_C"/>
</dbReference>
<dbReference type="Pfam" id="PF13361">
    <property type="entry name" value="UvrD_C"/>
    <property type="match status" value="1"/>
</dbReference>
<comment type="catalytic activity">
    <reaction evidence="9 11">
        <text>ATP + H2O = ADP + phosphate + H(+)</text>
        <dbReference type="Rhea" id="RHEA:13065"/>
        <dbReference type="ChEBI" id="CHEBI:15377"/>
        <dbReference type="ChEBI" id="CHEBI:15378"/>
        <dbReference type="ChEBI" id="CHEBI:30616"/>
        <dbReference type="ChEBI" id="CHEBI:43474"/>
        <dbReference type="ChEBI" id="CHEBI:456216"/>
        <dbReference type="EC" id="5.6.2.4"/>
    </reaction>
</comment>
<feature type="binding site" evidence="10">
    <location>
        <begin position="26"/>
        <end position="33"/>
    </location>
    <ligand>
        <name>ATP</name>
        <dbReference type="ChEBI" id="CHEBI:30616"/>
    </ligand>
</feature>
<feature type="domain" description="UvrD-like helicase C-terminal" evidence="13">
    <location>
        <begin position="284"/>
        <end position="560"/>
    </location>
</feature>
<evidence type="ECO:0000259" key="13">
    <source>
        <dbReference type="PROSITE" id="PS51217"/>
    </source>
</evidence>
<keyword evidence="4 10" id="KW-0347">Helicase</keyword>
<dbReference type="RefSeq" id="WP_077714815.1">
    <property type="nucleotide sequence ID" value="NZ_CP019698.1"/>
</dbReference>
<dbReference type="SUPFAM" id="SSF52540">
    <property type="entry name" value="P-loop containing nucleoside triphosphate hydrolases"/>
    <property type="match status" value="1"/>
</dbReference>
<dbReference type="FunFam" id="1.10.486.10:FF:000003">
    <property type="entry name" value="ATP-dependent DNA helicase"/>
    <property type="match status" value="1"/>
</dbReference>
<dbReference type="InterPro" id="IPR005751">
    <property type="entry name" value="ATP-dep_DNA_helicase_PcrA"/>
</dbReference>
<evidence type="ECO:0000256" key="1">
    <source>
        <dbReference type="ARBA" id="ARBA00009922"/>
    </source>
</evidence>
<dbReference type="AlphaFoldDB" id="A0A1S6IYB5"/>
<dbReference type="PROSITE" id="PS51198">
    <property type="entry name" value="UVRD_HELICASE_ATP_BIND"/>
    <property type="match status" value="1"/>
</dbReference>
<name>A0A1S6IYB5_9FIRM</name>
<keyword evidence="15" id="KW-1185">Reference proteome</keyword>
<evidence type="ECO:0000256" key="11">
    <source>
        <dbReference type="RuleBase" id="RU364053"/>
    </source>
</evidence>
<accession>A0A1S6IYB5</accession>
<dbReference type="FunFam" id="1.10.10.160:FF:000001">
    <property type="entry name" value="ATP-dependent DNA helicase"/>
    <property type="match status" value="1"/>
</dbReference>
<dbReference type="GO" id="GO:0005524">
    <property type="term" value="F:ATP binding"/>
    <property type="evidence" value="ECO:0007669"/>
    <property type="project" value="UniProtKB-UniRule"/>
</dbReference>
<dbReference type="InterPro" id="IPR014016">
    <property type="entry name" value="UvrD-like_ATP-bd"/>
</dbReference>
<comment type="similarity">
    <text evidence="1 11">Belongs to the helicase family. UvrD subfamily.</text>
</comment>
<dbReference type="GO" id="GO:0043138">
    <property type="term" value="F:3'-5' DNA helicase activity"/>
    <property type="evidence" value="ECO:0007669"/>
    <property type="project" value="UniProtKB-EC"/>
</dbReference>
<dbReference type="PANTHER" id="PTHR11070:SF2">
    <property type="entry name" value="ATP-DEPENDENT DNA HELICASE SRS2"/>
    <property type="match status" value="1"/>
</dbReference>
<dbReference type="EC" id="5.6.2.4" evidence="11"/>
<dbReference type="PANTHER" id="PTHR11070">
    <property type="entry name" value="UVRD / RECB / PCRA DNA HELICASE FAMILY MEMBER"/>
    <property type="match status" value="1"/>
</dbReference>
<dbReference type="STRING" id="1833852.B0537_12185"/>
<evidence type="ECO:0000256" key="3">
    <source>
        <dbReference type="ARBA" id="ARBA00022801"/>
    </source>
</evidence>
<sequence length="725" mass="82336">MDILANLNPAQAEAVEHTAGPLLVLAGAGSGKTRVLTHRIAYILKQGVPPYNILAITFTNKAAAEMRSRVEQLVPEAARDLWVTTFHSACLRILRREIRTLGYDTSFSIYDDADQQTLIKECLKELEIDEKRFQPRAMLAAISGAKNKLLTPAQYERGAFDYFEQVAARVYRSYQEKLFKNNALDFDDLLMLTVRLFQENPHVLGYYQTKFKYILVDEYQDTNHSQYILVNMLAERHRNLCVVGDPNQSIYKWRGADINNILSFERDYPEAKVVKLEQNYRSTGNILQAANAVIKNNVEAKELKLWTSRGSGDLIHVFRAENERFEAHYIAERIKELRFTKNRKYNEMAILYRTHAQSRVFEEVFLRLGIPYTIFGGLKFYERKEIKDLLAYLRVLVNPVDSQSLSRIINVPKRGIGAASLEKINNFAQERDLSLLLTLAMVDDIPGLPAKARKQCRLLADLLAQLKKQAQFLSVTEITEEVIKTTGYRAELEAEDTVESRTRLENLQEFLTVTKEYDKQHGEEGGLEDFLSTISLVTDMDRHDPEADQVVMMSLHSAKGLEFPVVFLTGMEEGVFPHSRALYDQEELEEERRLAYVGITRAEELLYFTHCWERTLFGRTNMNPKSRFLEEIPPELTVGQGPVKKAAPVSTSYTAFGTSPKAATTAANPTAAKSFLLGDRVKHKKWGEGVIVKVKGEGADAELTVAFPSQGLKTLLAQFAPLEKI</sequence>
<keyword evidence="2 10" id="KW-0547">Nucleotide-binding</keyword>
<evidence type="ECO:0000259" key="12">
    <source>
        <dbReference type="PROSITE" id="PS51198"/>
    </source>
</evidence>
<evidence type="ECO:0000313" key="15">
    <source>
        <dbReference type="Proteomes" id="UP000189464"/>
    </source>
</evidence>
<dbReference type="GO" id="GO:0033202">
    <property type="term" value="C:DNA helicase complex"/>
    <property type="evidence" value="ECO:0007669"/>
    <property type="project" value="TreeGrafter"/>
</dbReference>
<reference evidence="14 15" key="1">
    <citation type="journal article" date="2016" name="Int. J. Syst. Evol. Microbiol.">
        <title>Desulfotomaculum ferrireducens sp. nov., a moderately thermophilic sulfate-reducing and dissimilatory Fe(III)-reducing bacterium isolated from compost.</title>
        <authorList>
            <person name="Yang G."/>
            <person name="Guo J."/>
            <person name="Zhuang L."/>
            <person name="Yuan Y."/>
            <person name="Zhou S."/>
        </authorList>
    </citation>
    <scope>NUCLEOTIDE SEQUENCE [LARGE SCALE GENOMIC DNA]</scope>
    <source>
        <strain evidence="14 15">GSS09</strain>
    </source>
</reference>
<evidence type="ECO:0000313" key="14">
    <source>
        <dbReference type="EMBL" id="AQS59769.1"/>
    </source>
</evidence>
<keyword evidence="7" id="KW-0413">Isomerase</keyword>
<evidence type="ECO:0000256" key="10">
    <source>
        <dbReference type="PROSITE-ProRule" id="PRU00560"/>
    </source>
</evidence>
<evidence type="ECO:0000256" key="6">
    <source>
        <dbReference type="ARBA" id="ARBA00023125"/>
    </source>
</evidence>
<evidence type="ECO:0000256" key="4">
    <source>
        <dbReference type="ARBA" id="ARBA00022806"/>
    </source>
</evidence>
<organism evidence="14 15">
    <name type="scientific">Desulforamulus ferrireducens</name>
    <dbReference type="NCBI Taxonomy" id="1833852"/>
    <lineage>
        <taxon>Bacteria</taxon>
        <taxon>Bacillati</taxon>
        <taxon>Bacillota</taxon>
        <taxon>Clostridia</taxon>
        <taxon>Eubacteriales</taxon>
        <taxon>Peptococcaceae</taxon>
        <taxon>Desulforamulus</taxon>
    </lineage>
</organism>
<gene>
    <name evidence="14" type="ORF">B0537_12185</name>
</gene>
<dbReference type="Pfam" id="PF21196">
    <property type="entry name" value="PcrA_UvrD_tudor"/>
    <property type="match status" value="1"/>
</dbReference>
<dbReference type="Proteomes" id="UP000189464">
    <property type="component" value="Chromosome"/>
</dbReference>
<dbReference type="PROSITE" id="PS51217">
    <property type="entry name" value="UVRD_HELICASE_CTER"/>
    <property type="match status" value="1"/>
</dbReference>
<dbReference type="Gene3D" id="1.10.10.160">
    <property type="match status" value="1"/>
</dbReference>
<dbReference type="Gene3D" id="1.10.486.10">
    <property type="entry name" value="PCRA, domain 4"/>
    <property type="match status" value="1"/>
</dbReference>
<dbReference type="CDD" id="cd18807">
    <property type="entry name" value="SF1_C_UvrD"/>
    <property type="match status" value="1"/>
</dbReference>
<dbReference type="OrthoDB" id="9810135at2"/>
<keyword evidence="6 11" id="KW-0238">DNA-binding</keyword>
<dbReference type="GO" id="GO:0006260">
    <property type="term" value="P:DNA replication"/>
    <property type="evidence" value="ECO:0007669"/>
    <property type="project" value="InterPro"/>
</dbReference>
<evidence type="ECO:0000256" key="8">
    <source>
        <dbReference type="ARBA" id="ARBA00034617"/>
    </source>
</evidence>
<protein>
    <recommendedName>
        <fullName evidence="11">ATP-dependent DNA helicase</fullName>
        <ecNumber evidence="11">5.6.2.4</ecNumber>
    </recommendedName>
</protein>
<feature type="domain" description="UvrD-like helicase ATP-binding" evidence="12">
    <location>
        <begin position="5"/>
        <end position="283"/>
    </location>
</feature>
<dbReference type="GO" id="GO:0009314">
    <property type="term" value="P:response to radiation"/>
    <property type="evidence" value="ECO:0007669"/>
    <property type="project" value="UniProtKB-ARBA"/>
</dbReference>
<keyword evidence="3 10" id="KW-0378">Hydrolase</keyword>
<dbReference type="EMBL" id="CP019698">
    <property type="protein sequence ID" value="AQS59769.1"/>
    <property type="molecule type" value="Genomic_DNA"/>
</dbReference>
<dbReference type="GO" id="GO:0003677">
    <property type="term" value="F:DNA binding"/>
    <property type="evidence" value="ECO:0007669"/>
    <property type="project" value="UniProtKB-KW"/>
</dbReference>
<dbReference type="KEGG" id="dfg:B0537_12185"/>
<dbReference type="NCBIfam" id="TIGR01073">
    <property type="entry name" value="pcrA"/>
    <property type="match status" value="1"/>
</dbReference>
<dbReference type="InterPro" id="IPR000212">
    <property type="entry name" value="DNA_helicase_UvrD/REP"/>
</dbReference>
<comment type="catalytic activity">
    <reaction evidence="8">
        <text>Couples ATP hydrolysis with the unwinding of duplex DNA by translocating in the 3'-5' direction.</text>
        <dbReference type="EC" id="5.6.2.4"/>
    </reaction>
</comment>
<dbReference type="GO" id="GO:0000725">
    <property type="term" value="P:recombinational repair"/>
    <property type="evidence" value="ECO:0007669"/>
    <property type="project" value="TreeGrafter"/>
</dbReference>